<sequence length="74" mass="8310">MRSRDFLSSKLPCLNCQGASSPNDTYRFHSSEVISTPPPAPIELLLQLQTMKRSGARALGRLPRPLQSEEEERL</sequence>
<comment type="caution">
    <text evidence="1">The sequence shown here is derived from an EMBL/GenBank/DDBJ whole genome shotgun (WGS) entry which is preliminary data.</text>
</comment>
<protein>
    <submittedName>
        <fullName evidence="1">Uncharacterized protein</fullName>
    </submittedName>
</protein>
<keyword evidence="2" id="KW-1185">Reference proteome</keyword>
<reference evidence="1" key="1">
    <citation type="submission" date="2020-03" db="EMBL/GenBank/DDBJ databases">
        <authorList>
            <person name="Weist P."/>
        </authorList>
    </citation>
    <scope>NUCLEOTIDE SEQUENCE</scope>
</reference>
<dbReference type="Proteomes" id="UP001153269">
    <property type="component" value="Unassembled WGS sequence"/>
</dbReference>
<evidence type="ECO:0000313" key="1">
    <source>
        <dbReference type="EMBL" id="CAB1419323.1"/>
    </source>
</evidence>
<proteinExistence type="predicted"/>
<dbReference type="EMBL" id="CADEAL010000380">
    <property type="protein sequence ID" value="CAB1419323.1"/>
    <property type="molecule type" value="Genomic_DNA"/>
</dbReference>
<dbReference type="AlphaFoldDB" id="A0A9N7TX81"/>
<organism evidence="1 2">
    <name type="scientific">Pleuronectes platessa</name>
    <name type="common">European plaice</name>
    <dbReference type="NCBI Taxonomy" id="8262"/>
    <lineage>
        <taxon>Eukaryota</taxon>
        <taxon>Metazoa</taxon>
        <taxon>Chordata</taxon>
        <taxon>Craniata</taxon>
        <taxon>Vertebrata</taxon>
        <taxon>Euteleostomi</taxon>
        <taxon>Actinopterygii</taxon>
        <taxon>Neopterygii</taxon>
        <taxon>Teleostei</taxon>
        <taxon>Neoteleostei</taxon>
        <taxon>Acanthomorphata</taxon>
        <taxon>Carangaria</taxon>
        <taxon>Pleuronectiformes</taxon>
        <taxon>Pleuronectoidei</taxon>
        <taxon>Pleuronectidae</taxon>
        <taxon>Pleuronectes</taxon>
    </lineage>
</organism>
<gene>
    <name evidence="1" type="ORF">PLEPLA_LOCUS7154</name>
</gene>
<name>A0A9N7TX81_PLEPL</name>
<accession>A0A9N7TX81</accession>
<evidence type="ECO:0000313" key="2">
    <source>
        <dbReference type="Proteomes" id="UP001153269"/>
    </source>
</evidence>